<keyword evidence="2" id="KW-0812">Transmembrane</keyword>
<proteinExistence type="predicted"/>
<feature type="compositionally biased region" description="Low complexity" evidence="1">
    <location>
        <begin position="87"/>
        <end position="100"/>
    </location>
</feature>
<feature type="compositionally biased region" description="Low complexity" evidence="1">
    <location>
        <begin position="108"/>
        <end position="120"/>
    </location>
</feature>
<feature type="region of interest" description="Disordered" evidence="1">
    <location>
        <begin position="75"/>
        <end position="155"/>
    </location>
</feature>
<dbReference type="InterPro" id="IPR025326">
    <property type="entry name" value="DUF4232"/>
</dbReference>
<reference evidence="4 5" key="1">
    <citation type="submission" date="2024-06" db="EMBL/GenBank/DDBJ databases">
        <title>The Natural Products Discovery Center: Release of the First 8490 Sequenced Strains for Exploring Actinobacteria Biosynthetic Diversity.</title>
        <authorList>
            <person name="Kalkreuter E."/>
            <person name="Kautsar S.A."/>
            <person name="Yang D."/>
            <person name="Bader C.D."/>
            <person name="Teijaro C.N."/>
            <person name="Fluegel L."/>
            <person name="Davis C.M."/>
            <person name="Simpson J.R."/>
            <person name="Lauterbach L."/>
            <person name="Steele A.D."/>
            <person name="Gui C."/>
            <person name="Meng S."/>
            <person name="Li G."/>
            <person name="Viehrig K."/>
            <person name="Ye F."/>
            <person name="Su P."/>
            <person name="Kiefer A.F."/>
            <person name="Nichols A."/>
            <person name="Cepeda A.J."/>
            <person name="Yan W."/>
            <person name="Fan B."/>
            <person name="Jiang Y."/>
            <person name="Adhikari A."/>
            <person name="Zheng C.-J."/>
            <person name="Schuster L."/>
            <person name="Cowan T.M."/>
            <person name="Smanski M.J."/>
            <person name="Chevrette M.G."/>
            <person name="De Carvalho L.P.S."/>
            <person name="Shen B."/>
        </authorList>
    </citation>
    <scope>NUCLEOTIDE SEQUENCE [LARGE SCALE GENOMIC DNA]</scope>
    <source>
        <strain evidence="4 5">NPDC048946</strain>
    </source>
</reference>
<name>A0ABV3DW69_9ACTN</name>
<feature type="domain" description="DUF4232" evidence="3">
    <location>
        <begin position="161"/>
        <end position="289"/>
    </location>
</feature>
<sequence>MNMPDHRTPGDPAEDWLRTQLTAQATDIPVMPPDIARIDARRRGIHRRRAGWAACAAAVAAGAVVTAVALAGGGERREVATPPPSTLPTASSAPGTEAPTPVVPGPPGTTSQPGGPTASGNPNPQDTPRGSPQGTPQGTSGTTPTNGASGMTGATNTIAACTPDVLGVSASKEPADATEVRHLLLTVQNAGNKPCNLYNYPHVLLGDARTTAPVIEESNADPGKPVTLAPGAEAYAAMVLNGPMDEYEVKSISLTLHGSKIGTKAGKAVDVPMPVATLYANDFQRVTYWTTAPGFALDFVMSK</sequence>
<feature type="compositionally biased region" description="Polar residues" evidence="1">
    <location>
        <begin position="146"/>
        <end position="155"/>
    </location>
</feature>
<organism evidence="4 5">
    <name type="scientific">Streptodolium elevatio</name>
    <dbReference type="NCBI Taxonomy" id="3157996"/>
    <lineage>
        <taxon>Bacteria</taxon>
        <taxon>Bacillati</taxon>
        <taxon>Actinomycetota</taxon>
        <taxon>Actinomycetes</taxon>
        <taxon>Kitasatosporales</taxon>
        <taxon>Streptomycetaceae</taxon>
        <taxon>Streptodolium</taxon>
    </lineage>
</organism>
<protein>
    <submittedName>
        <fullName evidence="4">DUF4232 domain-containing protein</fullName>
    </submittedName>
</protein>
<evidence type="ECO:0000313" key="5">
    <source>
        <dbReference type="Proteomes" id="UP001551482"/>
    </source>
</evidence>
<dbReference type="EMBL" id="JBEZFP010000222">
    <property type="protein sequence ID" value="MEU8139985.1"/>
    <property type="molecule type" value="Genomic_DNA"/>
</dbReference>
<accession>A0ABV3DW69</accession>
<keyword evidence="5" id="KW-1185">Reference proteome</keyword>
<dbReference type="Proteomes" id="UP001551482">
    <property type="component" value="Unassembled WGS sequence"/>
</dbReference>
<feature type="transmembrane region" description="Helical" evidence="2">
    <location>
        <begin position="50"/>
        <end position="72"/>
    </location>
</feature>
<keyword evidence="2" id="KW-1133">Transmembrane helix</keyword>
<feature type="compositionally biased region" description="Low complexity" evidence="1">
    <location>
        <begin position="130"/>
        <end position="145"/>
    </location>
</feature>
<dbReference type="RefSeq" id="WP_358364648.1">
    <property type="nucleotide sequence ID" value="NZ_JBEZFP010000222.1"/>
</dbReference>
<evidence type="ECO:0000256" key="2">
    <source>
        <dbReference type="SAM" id="Phobius"/>
    </source>
</evidence>
<comment type="caution">
    <text evidence="4">The sequence shown here is derived from an EMBL/GenBank/DDBJ whole genome shotgun (WGS) entry which is preliminary data.</text>
</comment>
<evidence type="ECO:0000256" key="1">
    <source>
        <dbReference type="SAM" id="MobiDB-lite"/>
    </source>
</evidence>
<evidence type="ECO:0000313" key="4">
    <source>
        <dbReference type="EMBL" id="MEU8139985.1"/>
    </source>
</evidence>
<keyword evidence="2" id="KW-0472">Membrane</keyword>
<gene>
    <name evidence="4" type="ORF">AB0C36_41630</name>
</gene>
<dbReference type="Pfam" id="PF14016">
    <property type="entry name" value="DUF4232"/>
    <property type="match status" value="1"/>
</dbReference>
<evidence type="ECO:0000259" key="3">
    <source>
        <dbReference type="Pfam" id="PF14016"/>
    </source>
</evidence>